<dbReference type="Proteomes" id="UP000027265">
    <property type="component" value="Unassembled WGS sequence"/>
</dbReference>
<accession>A0A067PJ65</accession>
<keyword evidence="2" id="KW-1185">Reference proteome</keyword>
<organism evidence="1 2">
    <name type="scientific">Jaapia argillacea MUCL 33604</name>
    <dbReference type="NCBI Taxonomy" id="933084"/>
    <lineage>
        <taxon>Eukaryota</taxon>
        <taxon>Fungi</taxon>
        <taxon>Dikarya</taxon>
        <taxon>Basidiomycota</taxon>
        <taxon>Agaricomycotina</taxon>
        <taxon>Agaricomycetes</taxon>
        <taxon>Agaricomycetidae</taxon>
        <taxon>Jaapiales</taxon>
        <taxon>Jaapiaceae</taxon>
        <taxon>Jaapia</taxon>
    </lineage>
</organism>
<name>A0A067PJ65_9AGAM</name>
<dbReference type="InParanoid" id="A0A067PJ65"/>
<sequence>MGGPSVSSTIFAGNCLRSWPGSVWGKKGRCGRKGSPLSSCGKTAYISISDPLPVALRGICSLSVNRLLPPATVAHIPPRCGPIAQMRGGILAYPDYCH</sequence>
<gene>
    <name evidence="1" type="ORF">JAAARDRAFT_415389</name>
</gene>
<dbReference type="AlphaFoldDB" id="A0A067PJ65"/>
<reference evidence="2" key="1">
    <citation type="journal article" date="2014" name="Proc. Natl. Acad. Sci. U.S.A.">
        <title>Extensive sampling of basidiomycete genomes demonstrates inadequacy of the white-rot/brown-rot paradigm for wood decay fungi.</title>
        <authorList>
            <person name="Riley R."/>
            <person name="Salamov A.A."/>
            <person name="Brown D.W."/>
            <person name="Nagy L.G."/>
            <person name="Floudas D."/>
            <person name="Held B.W."/>
            <person name="Levasseur A."/>
            <person name="Lombard V."/>
            <person name="Morin E."/>
            <person name="Otillar R."/>
            <person name="Lindquist E.A."/>
            <person name="Sun H."/>
            <person name="LaButti K.M."/>
            <person name="Schmutz J."/>
            <person name="Jabbour D."/>
            <person name="Luo H."/>
            <person name="Baker S.E."/>
            <person name="Pisabarro A.G."/>
            <person name="Walton J.D."/>
            <person name="Blanchette R.A."/>
            <person name="Henrissat B."/>
            <person name="Martin F."/>
            <person name="Cullen D."/>
            <person name="Hibbett D.S."/>
            <person name="Grigoriev I.V."/>
        </authorList>
    </citation>
    <scope>NUCLEOTIDE SEQUENCE [LARGE SCALE GENOMIC DNA]</scope>
    <source>
        <strain evidence="2">MUCL 33604</strain>
    </source>
</reference>
<proteinExistence type="predicted"/>
<evidence type="ECO:0000313" key="1">
    <source>
        <dbReference type="EMBL" id="KDQ53880.1"/>
    </source>
</evidence>
<evidence type="ECO:0000313" key="2">
    <source>
        <dbReference type="Proteomes" id="UP000027265"/>
    </source>
</evidence>
<protein>
    <submittedName>
        <fullName evidence="1">Uncharacterized protein</fullName>
    </submittedName>
</protein>
<dbReference type="EMBL" id="KL197731">
    <property type="protein sequence ID" value="KDQ53880.1"/>
    <property type="molecule type" value="Genomic_DNA"/>
</dbReference>
<dbReference type="HOGENOM" id="CLU_2333883_0_0_1"/>